<evidence type="ECO:0000256" key="11">
    <source>
        <dbReference type="ARBA" id="ARBA00023136"/>
    </source>
</evidence>
<feature type="domain" description="AMP-dependent synthetase/ligase" evidence="21">
    <location>
        <begin position="50"/>
        <end position="375"/>
    </location>
</feature>
<dbReference type="GO" id="GO:0005886">
    <property type="term" value="C:plasma membrane"/>
    <property type="evidence" value="ECO:0007669"/>
    <property type="project" value="UniProtKB-SubCell"/>
</dbReference>
<name>A0AAJ6QRK2_9ACAR</name>
<comment type="catalytic activity">
    <reaction evidence="13">
        <text>a very long-chain fatty acid + ATP + CoA = a very long-chain fatty acyl-CoA + AMP + diphosphate</text>
        <dbReference type="Rhea" id="RHEA:54536"/>
        <dbReference type="ChEBI" id="CHEBI:30616"/>
        <dbReference type="ChEBI" id="CHEBI:33019"/>
        <dbReference type="ChEBI" id="CHEBI:57287"/>
        <dbReference type="ChEBI" id="CHEBI:58950"/>
        <dbReference type="ChEBI" id="CHEBI:138261"/>
        <dbReference type="ChEBI" id="CHEBI:456215"/>
    </reaction>
    <physiologicalReaction direction="left-to-right" evidence="13">
        <dbReference type="Rhea" id="RHEA:54537"/>
    </physiologicalReaction>
</comment>
<feature type="signal peptide" evidence="20">
    <location>
        <begin position="1"/>
        <end position="19"/>
    </location>
</feature>
<evidence type="ECO:0000313" key="22">
    <source>
        <dbReference type="Proteomes" id="UP000694867"/>
    </source>
</evidence>
<keyword evidence="5" id="KW-0436">Ligase</keyword>
<dbReference type="Gene3D" id="3.40.50.12780">
    <property type="entry name" value="N-terminal domain of ligase-like"/>
    <property type="match status" value="1"/>
</dbReference>
<dbReference type="GO" id="GO:0005324">
    <property type="term" value="F:long-chain fatty acid transmembrane transporter activity"/>
    <property type="evidence" value="ECO:0007669"/>
    <property type="project" value="TreeGrafter"/>
</dbReference>
<dbReference type="Gene3D" id="3.30.300.30">
    <property type="match status" value="1"/>
</dbReference>
<evidence type="ECO:0000259" key="21">
    <source>
        <dbReference type="Pfam" id="PF00501"/>
    </source>
</evidence>
<dbReference type="InterPro" id="IPR042099">
    <property type="entry name" value="ANL_N_sf"/>
</dbReference>
<keyword evidence="10" id="KW-0445">Lipid transport</keyword>
<dbReference type="PROSITE" id="PS00455">
    <property type="entry name" value="AMP_BINDING"/>
    <property type="match status" value="1"/>
</dbReference>
<evidence type="ECO:0000256" key="19">
    <source>
        <dbReference type="ARBA" id="ARBA00078285"/>
    </source>
</evidence>
<evidence type="ECO:0000256" key="3">
    <source>
        <dbReference type="ARBA" id="ARBA00022448"/>
    </source>
</evidence>
<evidence type="ECO:0000256" key="6">
    <source>
        <dbReference type="ARBA" id="ARBA00022692"/>
    </source>
</evidence>
<evidence type="ECO:0000256" key="1">
    <source>
        <dbReference type="ARBA" id="ARBA00004651"/>
    </source>
</evidence>
<dbReference type="Pfam" id="PF00501">
    <property type="entry name" value="AMP-binding"/>
    <property type="match status" value="1"/>
</dbReference>
<dbReference type="InterPro" id="IPR045851">
    <property type="entry name" value="AMP-bd_C_sf"/>
</dbReference>
<dbReference type="InterPro" id="IPR020845">
    <property type="entry name" value="AMP-binding_CS"/>
</dbReference>
<evidence type="ECO:0000256" key="9">
    <source>
        <dbReference type="ARBA" id="ARBA00022989"/>
    </source>
</evidence>
<evidence type="ECO:0000256" key="2">
    <source>
        <dbReference type="ARBA" id="ARBA00006432"/>
    </source>
</evidence>
<dbReference type="GO" id="GO:0044539">
    <property type="term" value="P:long-chain fatty acid import into cell"/>
    <property type="evidence" value="ECO:0007669"/>
    <property type="project" value="TreeGrafter"/>
</dbReference>
<evidence type="ECO:0000256" key="7">
    <source>
        <dbReference type="ARBA" id="ARBA00022741"/>
    </source>
</evidence>
<feature type="chain" id="PRO_5042498689" description="Very long-chain fatty acid transport protein" evidence="20">
    <location>
        <begin position="20"/>
        <end position="612"/>
    </location>
</feature>
<keyword evidence="22" id="KW-1185">Reference proteome</keyword>
<keyword evidence="6" id="KW-0812">Transmembrane</keyword>
<evidence type="ECO:0000256" key="13">
    <source>
        <dbReference type="ARBA" id="ARBA00036527"/>
    </source>
</evidence>
<evidence type="ECO:0000256" key="14">
    <source>
        <dbReference type="ARBA" id="ARBA00041297"/>
    </source>
</evidence>
<dbReference type="GO" id="GO:0004467">
    <property type="term" value="F:long-chain fatty acid-CoA ligase activity"/>
    <property type="evidence" value="ECO:0007669"/>
    <property type="project" value="TreeGrafter"/>
</dbReference>
<dbReference type="KEGG" id="goe:100901770"/>
<keyword evidence="12" id="KW-0576">Peroxisome</keyword>
<proteinExistence type="inferred from homology"/>
<comment type="function">
    <text evidence="17">Acyl-CoA synthetase required for both the import of long chain fatty acids (LCFAs) (C14-C18) and the activation very long chain fatty acids (VLCFAs) (C20-C26) by esterification of the fatty acids into metabolically active CoA-thioesters for subsequent degradation or incorporation into phospholipids. The transport and fatty acyl-CoA synthetase activities are genetically separable and are thus independent activities. Esterifies VLCFAs in the peroxisome matrix. The VLCFAs are actively transported into peroxisomes by a PXA1-PXA2 heterodimeric transporter in the peroxisomal membrane.</text>
</comment>
<comment type="catalytic activity">
    <reaction evidence="16">
        <text>tetracosanoate + ATP + CoA = tetracosanoyl-CoA + AMP + diphosphate</text>
        <dbReference type="Rhea" id="RHEA:33639"/>
        <dbReference type="ChEBI" id="CHEBI:30616"/>
        <dbReference type="ChEBI" id="CHEBI:31014"/>
        <dbReference type="ChEBI" id="CHEBI:33019"/>
        <dbReference type="ChEBI" id="CHEBI:57287"/>
        <dbReference type="ChEBI" id="CHEBI:65052"/>
        <dbReference type="ChEBI" id="CHEBI:456215"/>
    </reaction>
    <physiologicalReaction direction="left-to-right" evidence="16">
        <dbReference type="Rhea" id="RHEA:33640"/>
    </physiologicalReaction>
</comment>
<dbReference type="GO" id="GO:0005789">
    <property type="term" value="C:endoplasmic reticulum membrane"/>
    <property type="evidence" value="ECO:0007669"/>
    <property type="project" value="TreeGrafter"/>
</dbReference>
<keyword evidence="8" id="KW-0067">ATP-binding</keyword>
<dbReference type="FunFam" id="3.30.300.30:FF:000020">
    <property type="entry name" value="Long-chain fatty acid transporter"/>
    <property type="match status" value="1"/>
</dbReference>
<dbReference type="PANTHER" id="PTHR43107">
    <property type="entry name" value="LONG-CHAIN FATTY ACID TRANSPORT PROTEIN"/>
    <property type="match status" value="1"/>
</dbReference>
<dbReference type="GeneID" id="100901770"/>
<sequence>MWTVIAGIWKYLWVFCTTAGRDLRALCRMTATAIYYRWALRYDYTVVDIFEKKVLSNPNKIAFRTEDRQWTFLEFSRCVNQVANCFQQLGFEAKDEVCLYMDSRPELVMMWLGLSKIGVVSALVNNNLRLQPLLHSLKSVTPKAIVFGPAQAQGLEDIASEITSEKSKMRLFCLGTSKIASRIGAVDLEDLLRASAMTAPRVQHKGSVHDKLIYIYTSGTTGLPKAAVIKNSRFISMASIVSNITPSRPSDIFYTCLPLYHTAGGILSVGQALLFGNTVCVRPKFSASNFWNDCIKYDATVTQYIGEICRYLMAQPRKPEDGLHKVRMMFGNGLRPQIWTAFHERFKVKELREFYGSTEGNAHVMNIDNTVGAVGFVSRIAENVHPVRLIRINEVTLMPMRDQSGLCIPSRPGQIGELVGVIRENDHIHAFDGYASKTATSKKMYRDVFKKGDAAFASGDLLVMDDFGNLFFRDRIGDTFRWKGENVSTSEVEGIVCRVSSKADVVCYGVTVPGSEGRAGMIAIGDDDNSVDLKAIYDELKLNLPRYAVPLFARKLRYIDRTGTYKLKKRELQKEGFDINVIDDPIYFLNSGELVKLDRELFQRIMNAELRL</sequence>
<evidence type="ECO:0000256" key="12">
    <source>
        <dbReference type="ARBA" id="ARBA00023140"/>
    </source>
</evidence>
<keyword evidence="3" id="KW-0813">Transport</keyword>
<keyword evidence="9" id="KW-1133">Transmembrane helix</keyword>
<dbReference type="AlphaFoldDB" id="A0AAJ6QRK2"/>
<keyword evidence="7" id="KW-0547">Nucleotide-binding</keyword>
<evidence type="ECO:0000256" key="18">
    <source>
        <dbReference type="ARBA" id="ARBA00068795"/>
    </source>
</evidence>
<dbReference type="SUPFAM" id="SSF56801">
    <property type="entry name" value="Acetyl-CoA synthetase-like"/>
    <property type="match status" value="1"/>
</dbReference>
<keyword evidence="20" id="KW-0732">Signal</keyword>
<comment type="subcellular location">
    <subcellularLocation>
        <location evidence="1">Cell membrane</location>
        <topology evidence="1">Multi-pass membrane protein</topology>
    </subcellularLocation>
    <subcellularLocation>
        <location evidence="15">Peroxisome membrane</location>
    </subcellularLocation>
</comment>
<evidence type="ECO:0000256" key="10">
    <source>
        <dbReference type="ARBA" id="ARBA00023055"/>
    </source>
</evidence>
<evidence type="ECO:0000256" key="15">
    <source>
        <dbReference type="ARBA" id="ARBA00046271"/>
    </source>
</evidence>
<comment type="similarity">
    <text evidence="2">Belongs to the ATP-dependent AMP-binding enzyme family.</text>
</comment>
<dbReference type="GO" id="GO:0005778">
    <property type="term" value="C:peroxisomal membrane"/>
    <property type="evidence" value="ECO:0007669"/>
    <property type="project" value="UniProtKB-SubCell"/>
</dbReference>
<gene>
    <name evidence="23" type="primary">LOC100901770</name>
</gene>
<dbReference type="FunFam" id="3.40.50.12780:FF:000019">
    <property type="entry name" value="Long-chain fatty acid transporter"/>
    <property type="match status" value="1"/>
</dbReference>
<dbReference type="PANTHER" id="PTHR43107:SF15">
    <property type="entry name" value="FATTY ACID TRANSPORT PROTEIN 3, ISOFORM A"/>
    <property type="match status" value="1"/>
</dbReference>
<reference evidence="23" key="1">
    <citation type="submission" date="2025-08" db="UniProtKB">
        <authorList>
            <consortium name="RefSeq"/>
        </authorList>
    </citation>
    <scope>IDENTIFICATION</scope>
</reference>
<evidence type="ECO:0000256" key="4">
    <source>
        <dbReference type="ARBA" id="ARBA00022475"/>
    </source>
</evidence>
<dbReference type="GO" id="GO:0005524">
    <property type="term" value="F:ATP binding"/>
    <property type="evidence" value="ECO:0007669"/>
    <property type="project" value="UniProtKB-KW"/>
</dbReference>
<dbReference type="Proteomes" id="UP000694867">
    <property type="component" value="Unplaced"/>
</dbReference>
<keyword evidence="4" id="KW-1003">Cell membrane</keyword>
<accession>A0AAJ6QRK2</accession>
<evidence type="ECO:0000256" key="8">
    <source>
        <dbReference type="ARBA" id="ARBA00022840"/>
    </source>
</evidence>
<evidence type="ECO:0000313" key="23">
    <source>
        <dbReference type="RefSeq" id="XP_003741427.1"/>
    </source>
</evidence>
<dbReference type="RefSeq" id="XP_003741427.1">
    <property type="nucleotide sequence ID" value="XM_003741379.2"/>
</dbReference>
<keyword evidence="11" id="KW-0472">Membrane</keyword>
<evidence type="ECO:0000256" key="20">
    <source>
        <dbReference type="SAM" id="SignalP"/>
    </source>
</evidence>
<protein>
    <recommendedName>
        <fullName evidence="18">Very long-chain fatty acid transport protein</fullName>
    </recommendedName>
    <alternativeName>
        <fullName evidence="14">Long-chain-fatty-acid--CoA ligase</fullName>
    </alternativeName>
    <alternativeName>
        <fullName evidence="19">Very-long-chain acyl-CoA synthetase</fullName>
    </alternativeName>
</protein>
<evidence type="ECO:0000256" key="17">
    <source>
        <dbReference type="ARBA" id="ARBA00060276"/>
    </source>
</evidence>
<evidence type="ECO:0000256" key="16">
    <source>
        <dbReference type="ARBA" id="ARBA00048666"/>
    </source>
</evidence>
<dbReference type="InterPro" id="IPR000873">
    <property type="entry name" value="AMP-dep_synth/lig_dom"/>
</dbReference>
<organism evidence="22 23">
    <name type="scientific">Galendromus occidentalis</name>
    <name type="common">western predatory mite</name>
    <dbReference type="NCBI Taxonomy" id="34638"/>
    <lineage>
        <taxon>Eukaryota</taxon>
        <taxon>Metazoa</taxon>
        <taxon>Ecdysozoa</taxon>
        <taxon>Arthropoda</taxon>
        <taxon>Chelicerata</taxon>
        <taxon>Arachnida</taxon>
        <taxon>Acari</taxon>
        <taxon>Parasitiformes</taxon>
        <taxon>Mesostigmata</taxon>
        <taxon>Gamasina</taxon>
        <taxon>Phytoseioidea</taxon>
        <taxon>Phytoseiidae</taxon>
        <taxon>Typhlodrominae</taxon>
        <taxon>Galendromus</taxon>
    </lineage>
</organism>
<evidence type="ECO:0000256" key="5">
    <source>
        <dbReference type="ARBA" id="ARBA00022598"/>
    </source>
</evidence>